<dbReference type="AlphaFoldDB" id="A0A1L3J4S1"/>
<protein>
    <recommendedName>
        <fullName evidence="3">Methyltransferase type 11</fullName>
    </recommendedName>
</protein>
<dbReference type="Proteomes" id="UP000182510">
    <property type="component" value="Chromosome"/>
</dbReference>
<evidence type="ECO:0000313" key="2">
    <source>
        <dbReference type="Proteomes" id="UP000182510"/>
    </source>
</evidence>
<evidence type="ECO:0000313" key="1">
    <source>
        <dbReference type="EMBL" id="APG60121.1"/>
    </source>
</evidence>
<organism evidence="1 2">
    <name type="scientific">Christiangramia salexigens</name>
    <dbReference type="NCBI Taxonomy" id="1913577"/>
    <lineage>
        <taxon>Bacteria</taxon>
        <taxon>Pseudomonadati</taxon>
        <taxon>Bacteroidota</taxon>
        <taxon>Flavobacteriia</taxon>
        <taxon>Flavobacteriales</taxon>
        <taxon>Flavobacteriaceae</taxon>
        <taxon>Christiangramia</taxon>
    </lineage>
</organism>
<evidence type="ECO:0008006" key="3">
    <source>
        <dbReference type="Google" id="ProtNLM"/>
    </source>
</evidence>
<name>A0A1L3J4S1_9FLAO</name>
<dbReference type="KEGG" id="grl:LPB144_06690"/>
<gene>
    <name evidence="1" type="ORF">LPB144_06690</name>
</gene>
<dbReference type="EMBL" id="CP018153">
    <property type="protein sequence ID" value="APG60121.1"/>
    <property type="molecule type" value="Genomic_DNA"/>
</dbReference>
<proteinExistence type="predicted"/>
<keyword evidence="2" id="KW-1185">Reference proteome</keyword>
<sequence>MGEAYNSGAISALDTGILSRNLDLTNKTEEILLKLYSDFSGFKGLDYGGGEGITVRMLRDRGFNFYRYDLYAQNLYAKFFDLNDLPPGIHFNILTAFEVFEHLKDPIEEIEKMFNYSDTILFSTELIPYNSQNDLYDWWYLVPEGGQHISFYDKKTLHTIAGKFHAKFFTNNTNLHILSKNSNLKDPFDISVKQINVQKSYYVRLRDKLRKMVKPRFDKNAHKLESLIQRDFEMVKRKINTNDN</sequence>
<dbReference type="InterPro" id="IPR029063">
    <property type="entry name" value="SAM-dependent_MTases_sf"/>
</dbReference>
<dbReference type="SUPFAM" id="SSF53335">
    <property type="entry name" value="S-adenosyl-L-methionine-dependent methyltransferases"/>
    <property type="match status" value="1"/>
</dbReference>
<accession>A0A1L3J4S1</accession>
<reference evidence="1 2" key="1">
    <citation type="submission" date="2016-11" db="EMBL/GenBank/DDBJ databases">
        <title>Gramella sp. LPB0144 isolated from marine environment.</title>
        <authorList>
            <person name="Kim E."/>
            <person name="Yi H."/>
        </authorList>
    </citation>
    <scope>NUCLEOTIDE SEQUENCE [LARGE SCALE GENOMIC DNA]</scope>
    <source>
        <strain evidence="1 2">LPB0144</strain>
    </source>
</reference>
<dbReference type="STRING" id="1913577.LPB144_06690"/>
<dbReference type="Pfam" id="PF13489">
    <property type="entry name" value="Methyltransf_23"/>
    <property type="match status" value="1"/>
</dbReference>
<dbReference type="Gene3D" id="3.40.50.150">
    <property type="entry name" value="Vaccinia Virus protein VP39"/>
    <property type="match status" value="1"/>
</dbReference>